<evidence type="ECO:0000313" key="3">
    <source>
        <dbReference type="Proteomes" id="UP000030665"/>
    </source>
</evidence>
<organism evidence="2 3">
    <name type="scientific">Trichuris trichiura</name>
    <name type="common">Whipworm</name>
    <name type="synonym">Trichocephalus trichiurus</name>
    <dbReference type="NCBI Taxonomy" id="36087"/>
    <lineage>
        <taxon>Eukaryota</taxon>
        <taxon>Metazoa</taxon>
        <taxon>Ecdysozoa</taxon>
        <taxon>Nematoda</taxon>
        <taxon>Enoplea</taxon>
        <taxon>Dorylaimia</taxon>
        <taxon>Trichinellida</taxon>
        <taxon>Trichuridae</taxon>
        <taxon>Trichuris</taxon>
    </lineage>
</organism>
<protein>
    <submittedName>
        <fullName evidence="2">Uncharacterized protein</fullName>
    </submittedName>
</protein>
<dbReference type="Proteomes" id="UP000030665">
    <property type="component" value="Unassembled WGS sequence"/>
</dbReference>
<evidence type="ECO:0000256" key="1">
    <source>
        <dbReference type="SAM" id="MobiDB-lite"/>
    </source>
</evidence>
<reference evidence="2" key="2">
    <citation type="submission" date="2014-03" db="EMBL/GenBank/DDBJ databases">
        <title>The whipworm genome and dual-species transcriptomics of an intimate host-pathogen interaction.</title>
        <authorList>
            <person name="Foth B.J."/>
            <person name="Tsai I.J."/>
            <person name="Reid A.J."/>
            <person name="Bancroft A.J."/>
            <person name="Nichol S."/>
            <person name="Tracey A."/>
            <person name="Holroyd N."/>
            <person name="Cotton J.A."/>
            <person name="Stanley E.J."/>
            <person name="Zarowiecki M."/>
            <person name="Liu J.Z."/>
            <person name="Huckvale T."/>
            <person name="Cooper P.J."/>
            <person name="Grencis R.K."/>
            <person name="Berriman M."/>
        </authorList>
    </citation>
    <scope>NUCLEOTIDE SEQUENCE [LARGE SCALE GENOMIC DNA]</scope>
</reference>
<dbReference type="EMBL" id="HG805950">
    <property type="protein sequence ID" value="CDW55370.1"/>
    <property type="molecule type" value="Genomic_DNA"/>
</dbReference>
<gene>
    <name evidence="2" type="ORF">TTRE_0000364201</name>
</gene>
<feature type="region of interest" description="Disordered" evidence="1">
    <location>
        <begin position="1"/>
        <end position="21"/>
    </location>
</feature>
<dbReference type="AlphaFoldDB" id="A0A077Z9M0"/>
<accession>A0A077Z9M0</accession>
<reference evidence="2" key="1">
    <citation type="submission" date="2014-01" db="EMBL/GenBank/DDBJ databases">
        <authorList>
            <person name="Aslett M."/>
        </authorList>
    </citation>
    <scope>NUCLEOTIDE SEQUENCE</scope>
</reference>
<name>A0A077Z9M0_TRITR</name>
<dbReference type="OrthoDB" id="10556634at2759"/>
<proteinExistence type="predicted"/>
<keyword evidence="3" id="KW-1185">Reference proteome</keyword>
<sequence>MDSQNPNVVAGPSIETSPSCSPLRAPVFRRLSLGSRENPQDWPDDRSPAVKWCRCEADSPCPLVEPEITWSPEQEGKIKAA</sequence>
<evidence type="ECO:0000313" key="2">
    <source>
        <dbReference type="EMBL" id="CDW55370.1"/>
    </source>
</evidence>